<evidence type="ECO:0000256" key="3">
    <source>
        <dbReference type="ARBA" id="ARBA00022475"/>
    </source>
</evidence>
<keyword evidence="9" id="KW-0573">Peptidoglycan synthesis</keyword>
<keyword evidence="7" id="KW-0378">Hydrolase</keyword>
<dbReference type="GO" id="GO:0008658">
    <property type="term" value="F:penicillin binding"/>
    <property type="evidence" value="ECO:0007669"/>
    <property type="project" value="InterPro"/>
</dbReference>
<dbReference type="InterPro" id="IPR017790">
    <property type="entry name" value="Penicillin-binding_protein_2"/>
</dbReference>
<organism evidence="16 17">
    <name type="scientific">Candidatus Wildermuthbacteria bacterium GWA2_46_15</name>
    <dbReference type="NCBI Taxonomy" id="1802443"/>
    <lineage>
        <taxon>Bacteria</taxon>
        <taxon>Candidatus Wildermuthiibacteriota</taxon>
    </lineage>
</organism>
<dbReference type="PANTHER" id="PTHR30627:SF2">
    <property type="entry name" value="PEPTIDOGLYCAN D,D-TRANSPEPTIDASE MRDA"/>
    <property type="match status" value="1"/>
</dbReference>
<dbReference type="Pfam" id="PF03717">
    <property type="entry name" value="PBP_dimer"/>
    <property type="match status" value="1"/>
</dbReference>
<dbReference type="GO" id="GO:0071972">
    <property type="term" value="F:peptidoglycan L,D-transpeptidase activity"/>
    <property type="evidence" value="ECO:0007669"/>
    <property type="project" value="TreeGrafter"/>
</dbReference>
<evidence type="ECO:0000256" key="12">
    <source>
        <dbReference type="ARBA" id="ARBA00023316"/>
    </source>
</evidence>
<dbReference type="GO" id="GO:0009252">
    <property type="term" value="P:peptidoglycan biosynthetic process"/>
    <property type="evidence" value="ECO:0007669"/>
    <property type="project" value="UniProtKB-KW"/>
</dbReference>
<keyword evidence="4" id="KW-0997">Cell inner membrane</keyword>
<dbReference type="SUPFAM" id="SSF56601">
    <property type="entry name" value="beta-lactamase/transpeptidase-like"/>
    <property type="match status" value="1"/>
</dbReference>
<evidence type="ECO:0000256" key="8">
    <source>
        <dbReference type="ARBA" id="ARBA00022960"/>
    </source>
</evidence>
<sequence>MKKKIWSKDKYTIKKTGQELEPQEILLDGLAQKRERELGIKEMKFEVPPSRRILLGFLIFSLIGFGVLFLRALQLTIIDGPALADSAFRNIIRLTPLRADRGIIYDRNFQKLVSNLPSFDLILDKRDLPQDENQKNKEIEKVSQIIKKDVPLLQKEIEDSKEETMVVAENLDHETLVVLETEINDLAGFQIEQNTIRNYPEGPFFSQILGYNGRINAQEFKELKDENYFISDYIGKQGLEKSYEEVLRGQPGVFEIQKNAAGEKSQERIKSTAKAGQSLVLWLDADLQKKLQTELARVVDEIGSRKGAAVAIDPKTGGVLALVSWPSFDNNLFSQGISTETFQKILSDPAKPLFNRVVSGQYASGSTIKPFIASAALQEKIISPEKQIFDQGFIEIKNQYNPEITYVFHGIEPHGWVDLKEAIAVSSNIYFYTIGGGYKDQNGLGSTKIKKYLEFFGWGEKTGIDLPQETAGLIPDRRWKEGNIGESWYIGDTYNLSIGQGYLQMSPLQEAVAFAALANGGKLFRPQMVQKIIEGSPSSASSRVIREFSPELIRQLPIDEKNLKTVQEGMRDGVIYGSAVSLNSLPVKAAAKTGTAQTPKKDYYHNWVTVFAPIDDPQIVLTVMIEDVPGVRAAVLPVAKETLEWYFNR</sequence>
<dbReference type="EMBL" id="MHTO01000025">
    <property type="protein sequence ID" value="OHA61967.1"/>
    <property type="molecule type" value="Genomic_DNA"/>
</dbReference>
<keyword evidence="12" id="KW-0961">Cell wall biogenesis/degradation</keyword>
<dbReference type="PANTHER" id="PTHR30627">
    <property type="entry name" value="PEPTIDOGLYCAN D,D-TRANSPEPTIDASE"/>
    <property type="match status" value="1"/>
</dbReference>
<evidence type="ECO:0000256" key="13">
    <source>
        <dbReference type="SAM" id="Phobius"/>
    </source>
</evidence>
<evidence type="ECO:0000256" key="10">
    <source>
        <dbReference type="ARBA" id="ARBA00022989"/>
    </source>
</evidence>
<evidence type="ECO:0000256" key="7">
    <source>
        <dbReference type="ARBA" id="ARBA00022801"/>
    </source>
</evidence>
<evidence type="ECO:0000259" key="15">
    <source>
        <dbReference type="Pfam" id="PF03717"/>
    </source>
</evidence>
<keyword evidence="11 13" id="KW-0472">Membrane</keyword>
<feature type="domain" description="Penicillin-binding protein transpeptidase" evidence="14">
    <location>
        <begin position="307"/>
        <end position="639"/>
    </location>
</feature>
<feature type="transmembrane region" description="Helical" evidence="13">
    <location>
        <begin position="53"/>
        <end position="73"/>
    </location>
</feature>
<dbReference type="STRING" id="1802443.A2117_00170"/>
<dbReference type="InterPro" id="IPR036138">
    <property type="entry name" value="PBP_dimer_sf"/>
</dbReference>
<dbReference type="GO" id="GO:0009002">
    <property type="term" value="F:serine-type D-Ala-D-Ala carboxypeptidase activity"/>
    <property type="evidence" value="ECO:0007669"/>
    <property type="project" value="InterPro"/>
</dbReference>
<dbReference type="InterPro" id="IPR050515">
    <property type="entry name" value="Beta-lactam/transpept"/>
</dbReference>
<dbReference type="GO" id="GO:0071555">
    <property type="term" value="P:cell wall organization"/>
    <property type="evidence" value="ECO:0007669"/>
    <property type="project" value="UniProtKB-KW"/>
</dbReference>
<dbReference type="Gene3D" id="3.40.710.10">
    <property type="entry name" value="DD-peptidase/beta-lactamase superfamily"/>
    <property type="match status" value="1"/>
</dbReference>
<comment type="caution">
    <text evidence="16">The sequence shown here is derived from an EMBL/GenBank/DDBJ whole genome shotgun (WGS) entry which is preliminary data.</text>
</comment>
<accession>A0A1G2QNJ2</accession>
<name>A0A1G2QNJ2_9BACT</name>
<evidence type="ECO:0000256" key="1">
    <source>
        <dbReference type="ARBA" id="ARBA00004167"/>
    </source>
</evidence>
<reference evidence="16 17" key="1">
    <citation type="journal article" date="2016" name="Nat. Commun.">
        <title>Thousands of microbial genomes shed light on interconnected biogeochemical processes in an aquifer system.</title>
        <authorList>
            <person name="Anantharaman K."/>
            <person name="Brown C.T."/>
            <person name="Hug L.A."/>
            <person name="Sharon I."/>
            <person name="Castelle C.J."/>
            <person name="Probst A.J."/>
            <person name="Thomas B.C."/>
            <person name="Singh A."/>
            <person name="Wilkins M.J."/>
            <person name="Karaoz U."/>
            <person name="Brodie E.L."/>
            <person name="Williams K.H."/>
            <person name="Hubbard S.S."/>
            <person name="Banfield J.F."/>
        </authorList>
    </citation>
    <scope>NUCLEOTIDE SEQUENCE [LARGE SCALE GENOMIC DNA]</scope>
</reference>
<evidence type="ECO:0000256" key="2">
    <source>
        <dbReference type="ARBA" id="ARBA00004236"/>
    </source>
</evidence>
<evidence type="ECO:0000256" key="9">
    <source>
        <dbReference type="ARBA" id="ARBA00022984"/>
    </source>
</evidence>
<dbReference type="InterPro" id="IPR012338">
    <property type="entry name" value="Beta-lactam/transpept-like"/>
</dbReference>
<protein>
    <submittedName>
        <fullName evidence="16">Penicillin-binding protein 2</fullName>
    </submittedName>
</protein>
<dbReference type="InterPro" id="IPR005311">
    <property type="entry name" value="PBP_dimer"/>
</dbReference>
<keyword evidence="10 13" id="KW-1133">Transmembrane helix</keyword>
<evidence type="ECO:0000256" key="11">
    <source>
        <dbReference type="ARBA" id="ARBA00023136"/>
    </source>
</evidence>
<evidence type="ECO:0000313" key="16">
    <source>
        <dbReference type="EMBL" id="OHA61967.1"/>
    </source>
</evidence>
<keyword evidence="8" id="KW-0133">Cell shape</keyword>
<dbReference type="NCBIfam" id="TIGR03423">
    <property type="entry name" value="pbp2_mrdA"/>
    <property type="match status" value="1"/>
</dbReference>
<keyword evidence="6 13" id="KW-0812">Transmembrane</keyword>
<proteinExistence type="predicted"/>
<dbReference type="Gene3D" id="3.90.1310.10">
    <property type="entry name" value="Penicillin-binding protein 2a (Domain 2)"/>
    <property type="match status" value="1"/>
</dbReference>
<evidence type="ECO:0000256" key="6">
    <source>
        <dbReference type="ARBA" id="ARBA00022692"/>
    </source>
</evidence>
<keyword evidence="5" id="KW-0645">Protease</keyword>
<comment type="subcellular location">
    <subcellularLocation>
        <location evidence="2">Cell membrane</location>
    </subcellularLocation>
    <subcellularLocation>
        <location evidence="1">Membrane</location>
        <topology evidence="1">Single-pass membrane protein</topology>
    </subcellularLocation>
</comment>
<evidence type="ECO:0000313" key="17">
    <source>
        <dbReference type="Proteomes" id="UP000179245"/>
    </source>
</evidence>
<feature type="domain" description="Penicillin-binding protein dimerisation" evidence="15">
    <location>
        <begin position="98"/>
        <end position="266"/>
    </location>
</feature>
<evidence type="ECO:0000259" key="14">
    <source>
        <dbReference type="Pfam" id="PF00905"/>
    </source>
</evidence>
<dbReference type="InterPro" id="IPR001460">
    <property type="entry name" value="PCN-bd_Tpept"/>
</dbReference>
<gene>
    <name evidence="16" type="ORF">A2117_00170</name>
</gene>
<dbReference type="Pfam" id="PF00905">
    <property type="entry name" value="Transpeptidase"/>
    <property type="match status" value="1"/>
</dbReference>
<keyword evidence="3" id="KW-1003">Cell membrane</keyword>
<dbReference type="AlphaFoldDB" id="A0A1G2QNJ2"/>
<dbReference type="GO" id="GO:0005886">
    <property type="term" value="C:plasma membrane"/>
    <property type="evidence" value="ECO:0007669"/>
    <property type="project" value="UniProtKB-SubCell"/>
</dbReference>
<dbReference type="SUPFAM" id="SSF56519">
    <property type="entry name" value="Penicillin binding protein dimerisation domain"/>
    <property type="match status" value="1"/>
</dbReference>
<evidence type="ECO:0000256" key="4">
    <source>
        <dbReference type="ARBA" id="ARBA00022519"/>
    </source>
</evidence>
<dbReference type="Proteomes" id="UP000179245">
    <property type="component" value="Unassembled WGS sequence"/>
</dbReference>
<dbReference type="GO" id="GO:0008360">
    <property type="term" value="P:regulation of cell shape"/>
    <property type="evidence" value="ECO:0007669"/>
    <property type="project" value="UniProtKB-KW"/>
</dbReference>
<evidence type="ECO:0000256" key="5">
    <source>
        <dbReference type="ARBA" id="ARBA00022670"/>
    </source>
</evidence>
<dbReference type="GO" id="GO:0006508">
    <property type="term" value="P:proteolysis"/>
    <property type="evidence" value="ECO:0007669"/>
    <property type="project" value="UniProtKB-KW"/>
</dbReference>